<dbReference type="SUPFAM" id="SSF46565">
    <property type="entry name" value="Chaperone J-domain"/>
    <property type="match status" value="1"/>
</dbReference>
<protein>
    <recommendedName>
        <fullName evidence="2 7">Co-chaperone protein HscB</fullName>
    </recommendedName>
    <alternativeName>
        <fullName evidence="6 7">Hsc20</fullName>
    </alternativeName>
</protein>
<evidence type="ECO:0000259" key="9">
    <source>
        <dbReference type="PROSITE" id="PS50076"/>
    </source>
</evidence>
<dbReference type="EMBL" id="CP034867">
    <property type="protein sequence ID" value="QCI23022.1"/>
    <property type="molecule type" value="Genomic_DNA"/>
</dbReference>
<dbReference type="GO" id="GO:0051087">
    <property type="term" value="F:protein-folding chaperone binding"/>
    <property type="evidence" value="ECO:0007669"/>
    <property type="project" value="InterPro"/>
</dbReference>
<keyword evidence="8" id="KW-0175">Coiled coil</keyword>
<dbReference type="HAMAP" id="MF_00682">
    <property type="entry name" value="HscB"/>
    <property type="match status" value="1"/>
</dbReference>
<dbReference type="GO" id="GO:0051259">
    <property type="term" value="P:protein complex oligomerization"/>
    <property type="evidence" value="ECO:0007669"/>
    <property type="project" value="InterPro"/>
</dbReference>
<evidence type="ECO:0000256" key="3">
    <source>
        <dbReference type="ARBA" id="ARBA00023186"/>
    </source>
</evidence>
<dbReference type="OrthoDB" id="287587at2"/>
<accession>A0A4D6XZY2</accession>
<proteinExistence type="inferred from homology"/>
<evidence type="ECO:0000256" key="7">
    <source>
        <dbReference type="HAMAP-Rule" id="MF_00682"/>
    </source>
</evidence>
<evidence type="ECO:0000256" key="1">
    <source>
        <dbReference type="ARBA" id="ARBA00010476"/>
    </source>
</evidence>
<dbReference type="GO" id="GO:0006457">
    <property type="term" value="P:protein folding"/>
    <property type="evidence" value="ECO:0007669"/>
    <property type="project" value="UniProtKB-UniRule"/>
</dbReference>
<comment type="function">
    <text evidence="4 7">Co-chaperone involved in the maturation of iron-sulfur cluster-containing proteins. Seems to help targeting proteins to be folded toward HscA.</text>
</comment>
<dbReference type="GO" id="GO:0001671">
    <property type="term" value="F:ATPase activator activity"/>
    <property type="evidence" value="ECO:0007669"/>
    <property type="project" value="InterPro"/>
</dbReference>
<dbReference type="Gene3D" id="1.20.1280.20">
    <property type="entry name" value="HscB, C-terminal domain"/>
    <property type="match status" value="1"/>
</dbReference>
<feature type="coiled-coil region" evidence="8">
    <location>
        <begin position="112"/>
        <end position="139"/>
    </location>
</feature>
<dbReference type="InterPro" id="IPR004640">
    <property type="entry name" value="HscB"/>
</dbReference>
<dbReference type="CDD" id="cd06257">
    <property type="entry name" value="DnaJ"/>
    <property type="match status" value="1"/>
</dbReference>
<evidence type="ECO:0000313" key="10">
    <source>
        <dbReference type="EMBL" id="QCI23022.1"/>
    </source>
</evidence>
<evidence type="ECO:0000256" key="5">
    <source>
        <dbReference type="ARBA" id="ARBA00025986"/>
    </source>
</evidence>
<gene>
    <name evidence="7 10" type="primary">hscB</name>
    <name evidence="10" type="ORF">D9V72_03080</name>
</gene>
<evidence type="ECO:0000313" key="11">
    <source>
        <dbReference type="Proteomes" id="UP000298716"/>
    </source>
</evidence>
<sequence length="174" mass="21373">MNYFSLFKIPKNFKIDEKLLSKNFYKLQSQFHPDLFINDSEVKKKIILEKSIQINKGYATLKNFLNRAIYFLFLNGFEIKRETILLENNSFLMKYFSLYEELDDLKKNNFNKKHLDDFIEKIEKKITNYKNEIEMKFENKKYEEVIPIIAKFLFFKKIRDNLKKEYNIFLRRID</sequence>
<dbReference type="Gene3D" id="1.10.287.110">
    <property type="entry name" value="DnaJ domain"/>
    <property type="match status" value="1"/>
</dbReference>
<dbReference type="Pfam" id="PF07743">
    <property type="entry name" value="HSCB_C"/>
    <property type="match status" value="1"/>
</dbReference>
<dbReference type="PANTHER" id="PTHR14021:SF15">
    <property type="entry name" value="IRON-SULFUR CLUSTER CO-CHAPERONE PROTEIN HSCB"/>
    <property type="match status" value="1"/>
</dbReference>
<evidence type="ECO:0000256" key="6">
    <source>
        <dbReference type="ARBA" id="ARBA00030734"/>
    </source>
</evidence>
<dbReference type="NCBIfam" id="TIGR00714">
    <property type="entry name" value="hscB"/>
    <property type="match status" value="1"/>
</dbReference>
<dbReference type="Proteomes" id="UP000298716">
    <property type="component" value="Chromosome"/>
</dbReference>
<name>A0A4D6XZY2_9GAMM</name>
<dbReference type="InterPro" id="IPR036386">
    <property type="entry name" value="HscB_C_sf"/>
</dbReference>
<reference evidence="10 11" key="1">
    <citation type="submission" date="2018-12" db="EMBL/GenBank/DDBJ databases">
        <authorList>
            <person name="Chong R.A."/>
        </authorList>
    </citation>
    <scope>NUCLEOTIDE SEQUENCE [LARGE SCALE GENOMIC DNA]</scope>
    <source>
        <strain evidence="10 11">Mga</strain>
    </source>
</reference>
<organism evidence="10 11">
    <name type="scientific">Buchnera aphidicola</name>
    <name type="common">Macrosiphum gaurae</name>
    <dbReference type="NCBI Taxonomy" id="2315801"/>
    <lineage>
        <taxon>Bacteria</taxon>
        <taxon>Pseudomonadati</taxon>
        <taxon>Pseudomonadota</taxon>
        <taxon>Gammaproteobacteria</taxon>
        <taxon>Enterobacterales</taxon>
        <taxon>Erwiniaceae</taxon>
        <taxon>Buchnera</taxon>
    </lineage>
</organism>
<dbReference type="SMART" id="SM00271">
    <property type="entry name" value="DnaJ"/>
    <property type="match status" value="1"/>
</dbReference>
<keyword evidence="3 7" id="KW-0143">Chaperone</keyword>
<dbReference type="PROSITE" id="PS50076">
    <property type="entry name" value="DNAJ_2"/>
    <property type="match status" value="1"/>
</dbReference>
<evidence type="ECO:0000256" key="8">
    <source>
        <dbReference type="SAM" id="Coils"/>
    </source>
</evidence>
<dbReference type="InterPro" id="IPR036869">
    <property type="entry name" value="J_dom_sf"/>
</dbReference>
<dbReference type="PANTHER" id="PTHR14021">
    <property type="entry name" value="IRON-SULFUR CLUSTER CO-CHAPERONE PROTEIN HSCB"/>
    <property type="match status" value="1"/>
</dbReference>
<feature type="domain" description="J" evidence="9">
    <location>
        <begin position="2"/>
        <end position="74"/>
    </location>
</feature>
<dbReference type="InterPro" id="IPR009073">
    <property type="entry name" value="HscB_oligo_C"/>
</dbReference>
<dbReference type="GO" id="GO:0044571">
    <property type="term" value="P:[2Fe-2S] cluster assembly"/>
    <property type="evidence" value="ECO:0007669"/>
    <property type="project" value="InterPro"/>
</dbReference>
<dbReference type="SUPFAM" id="SSF47144">
    <property type="entry name" value="HSC20 (HSCB), C-terminal oligomerisation domain"/>
    <property type="match status" value="1"/>
</dbReference>
<reference evidence="10 11" key="2">
    <citation type="submission" date="2019-05" db="EMBL/GenBank/DDBJ databases">
        <title>Genome evolution of the obligate endosymbiont Buchnera aphidicola.</title>
        <authorList>
            <person name="Moran N.A."/>
        </authorList>
    </citation>
    <scope>NUCLEOTIDE SEQUENCE [LARGE SCALE GENOMIC DNA]</scope>
    <source>
        <strain evidence="10 11">Mga</strain>
    </source>
</reference>
<dbReference type="InterPro" id="IPR001623">
    <property type="entry name" value="DnaJ_domain"/>
</dbReference>
<dbReference type="AlphaFoldDB" id="A0A4D6XZY2"/>
<comment type="subunit">
    <text evidence="5 7">Interacts with HscA and stimulates its ATPase activity. Interacts with IscU.</text>
</comment>
<comment type="similarity">
    <text evidence="1 7">Belongs to the HscB family.</text>
</comment>
<evidence type="ECO:0000256" key="2">
    <source>
        <dbReference type="ARBA" id="ARBA00017570"/>
    </source>
</evidence>
<dbReference type="RefSeq" id="WP_158355401.1">
    <property type="nucleotide sequence ID" value="NZ_CP034867.1"/>
</dbReference>
<evidence type="ECO:0000256" key="4">
    <source>
        <dbReference type="ARBA" id="ARBA00025596"/>
    </source>
</evidence>